<dbReference type="SUPFAM" id="SSF109854">
    <property type="entry name" value="DinB/YfiT-like putative metalloenzymes"/>
    <property type="match status" value="1"/>
</dbReference>
<protein>
    <submittedName>
        <fullName evidence="2">DinB family protein</fullName>
    </submittedName>
</protein>
<reference evidence="2 3" key="1">
    <citation type="submission" date="2022-01" db="EMBL/GenBank/DDBJ databases">
        <title>Mariniradius saccharolyticus sp. nov., isolated from sediment of a river.</title>
        <authorList>
            <person name="Liu H."/>
        </authorList>
    </citation>
    <scope>NUCLEOTIDE SEQUENCE [LARGE SCALE GENOMIC DNA]</scope>
    <source>
        <strain evidence="2 3">RY-2</strain>
    </source>
</reference>
<dbReference type="InterPro" id="IPR034660">
    <property type="entry name" value="DinB/YfiT-like"/>
</dbReference>
<keyword evidence="3" id="KW-1185">Reference proteome</keyword>
<name>A0ABS9BTN0_9BACT</name>
<evidence type="ECO:0000313" key="3">
    <source>
        <dbReference type="Proteomes" id="UP001201449"/>
    </source>
</evidence>
<accession>A0ABS9BTN0</accession>
<dbReference type="RefSeq" id="WP_234860936.1">
    <property type="nucleotide sequence ID" value="NZ_JAKEVZ010000004.1"/>
</dbReference>
<dbReference type="Proteomes" id="UP001201449">
    <property type="component" value="Unassembled WGS sequence"/>
</dbReference>
<comment type="caution">
    <text evidence="2">The sequence shown here is derived from an EMBL/GenBank/DDBJ whole genome shotgun (WGS) entry which is preliminary data.</text>
</comment>
<gene>
    <name evidence="2" type="ORF">L0U89_07355</name>
</gene>
<organism evidence="2 3">
    <name type="scientific">Mariniradius sediminis</name>
    <dbReference type="NCBI Taxonomy" id="2909237"/>
    <lineage>
        <taxon>Bacteria</taxon>
        <taxon>Pseudomonadati</taxon>
        <taxon>Bacteroidota</taxon>
        <taxon>Cytophagia</taxon>
        <taxon>Cytophagales</taxon>
        <taxon>Cyclobacteriaceae</taxon>
        <taxon>Mariniradius</taxon>
    </lineage>
</organism>
<dbReference type="InterPro" id="IPR024775">
    <property type="entry name" value="DinB-like"/>
</dbReference>
<evidence type="ECO:0000313" key="2">
    <source>
        <dbReference type="EMBL" id="MCF1750885.1"/>
    </source>
</evidence>
<evidence type="ECO:0000259" key="1">
    <source>
        <dbReference type="Pfam" id="PF12867"/>
    </source>
</evidence>
<dbReference type="EMBL" id="JAKEVZ010000004">
    <property type="protein sequence ID" value="MCF1750885.1"/>
    <property type="molecule type" value="Genomic_DNA"/>
</dbReference>
<dbReference type="Pfam" id="PF12867">
    <property type="entry name" value="DinB_2"/>
    <property type="match status" value="1"/>
</dbReference>
<proteinExistence type="predicted"/>
<feature type="domain" description="DinB-like" evidence="1">
    <location>
        <begin position="38"/>
        <end position="166"/>
    </location>
</feature>
<dbReference type="Gene3D" id="1.20.120.450">
    <property type="entry name" value="dinb family like domain"/>
    <property type="match status" value="1"/>
</dbReference>
<sequence length="176" mass="19783">MNELILPQEGEYVAFYKGYIAAVAEKDIMGLYLSQIEEVKEIFGQLGEEKSMLAYAPGKWTGKEVLGHMIDTDRIFAYRALCIARGEKGPLPGFDQDQYLAAAAFNDLPLEQLVWDFELSRNAVTSMVRSLDPKLYTQMGNANGNPVSLRAILTMIPGHAHHHLRILQERYLPLIA</sequence>